<dbReference type="InterPro" id="IPR011051">
    <property type="entry name" value="RmlC_Cupin_sf"/>
</dbReference>
<evidence type="ECO:0000313" key="3">
    <source>
        <dbReference type="Proteomes" id="UP000199647"/>
    </source>
</evidence>
<dbReference type="EMBL" id="FOFG01000008">
    <property type="protein sequence ID" value="SEQ88383.1"/>
    <property type="molecule type" value="Genomic_DNA"/>
</dbReference>
<feature type="domain" description="ChrR-like cupin" evidence="1">
    <location>
        <begin position="3"/>
        <end position="108"/>
    </location>
</feature>
<dbReference type="AlphaFoldDB" id="A0A1H9JNQ8"/>
<protein>
    <recommendedName>
        <fullName evidence="1">ChrR-like cupin domain-containing protein</fullName>
    </recommendedName>
</protein>
<dbReference type="InterPro" id="IPR014710">
    <property type="entry name" value="RmlC-like_jellyroll"/>
</dbReference>
<organism evidence="2 3">
    <name type="scientific">Faunimonas pinastri</name>
    <dbReference type="NCBI Taxonomy" id="1855383"/>
    <lineage>
        <taxon>Bacteria</taxon>
        <taxon>Pseudomonadati</taxon>
        <taxon>Pseudomonadota</taxon>
        <taxon>Alphaproteobacteria</taxon>
        <taxon>Hyphomicrobiales</taxon>
        <taxon>Afifellaceae</taxon>
        <taxon>Faunimonas</taxon>
    </lineage>
</organism>
<sequence length="136" mass="14730">MQNTSWDPDTVAWQEIAKDGSKYALLEGVRGQDGDPFTYAFSIPAGFWDPPHRHTQTARVFVAKGTLYLGYGNIEDESLLQAFPAGSLVIVPAHAVHFDGSHEDAVIFGCAVGPWRTIYVHPTYQGSAGTPGQPLA</sequence>
<evidence type="ECO:0000313" key="2">
    <source>
        <dbReference type="EMBL" id="SEQ88383.1"/>
    </source>
</evidence>
<proteinExistence type="predicted"/>
<dbReference type="SUPFAM" id="SSF51182">
    <property type="entry name" value="RmlC-like cupins"/>
    <property type="match status" value="1"/>
</dbReference>
<dbReference type="InterPro" id="IPR025979">
    <property type="entry name" value="ChrR-like_cupin_dom"/>
</dbReference>
<dbReference type="STRING" id="1855383.SAMN05216548_108196"/>
<name>A0A1H9JNQ8_9HYPH</name>
<dbReference type="Proteomes" id="UP000199647">
    <property type="component" value="Unassembled WGS sequence"/>
</dbReference>
<dbReference type="CDD" id="cd06989">
    <property type="entry name" value="cupin_DRT102"/>
    <property type="match status" value="1"/>
</dbReference>
<evidence type="ECO:0000259" key="1">
    <source>
        <dbReference type="Pfam" id="PF12973"/>
    </source>
</evidence>
<dbReference type="Gene3D" id="2.60.120.10">
    <property type="entry name" value="Jelly Rolls"/>
    <property type="match status" value="1"/>
</dbReference>
<keyword evidence="3" id="KW-1185">Reference proteome</keyword>
<gene>
    <name evidence="2" type="ORF">SAMN05216548_108196</name>
</gene>
<accession>A0A1H9JNQ8</accession>
<dbReference type="Pfam" id="PF12973">
    <property type="entry name" value="Cupin_7"/>
    <property type="match status" value="1"/>
</dbReference>
<reference evidence="2 3" key="1">
    <citation type="submission" date="2016-10" db="EMBL/GenBank/DDBJ databases">
        <authorList>
            <person name="de Groot N.N."/>
        </authorList>
    </citation>
    <scope>NUCLEOTIDE SEQUENCE [LARGE SCALE GENOMIC DNA]</scope>
    <source>
        <strain evidence="2 3">A52C2</strain>
    </source>
</reference>